<name>A0ABS5RH25_9MYCO</name>
<keyword evidence="4 7" id="KW-0812">Transmembrane</keyword>
<feature type="transmembrane region" description="Helical" evidence="7">
    <location>
        <begin position="67"/>
        <end position="90"/>
    </location>
</feature>
<dbReference type="Proteomes" id="UP001519535">
    <property type="component" value="Unassembled WGS sequence"/>
</dbReference>
<gene>
    <name evidence="8" type="ORF">KIH27_08390</name>
</gene>
<evidence type="ECO:0000256" key="2">
    <source>
        <dbReference type="ARBA" id="ARBA00006679"/>
    </source>
</evidence>
<evidence type="ECO:0000313" key="8">
    <source>
        <dbReference type="EMBL" id="MBS9533602.1"/>
    </source>
</evidence>
<proteinExistence type="inferred from homology"/>
<feature type="transmembrane region" description="Helical" evidence="7">
    <location>
        <begin position="37"/>
        <end position="55"/>
    </location>
</feature>
<comment type="subcellular location">
    <subcellularLocation>
        <location evidence="1">Cell membrane</location>
        <topology evidence="1">Multi-pass membrane protein</topology>
    </subcellularLocation>
</comment>
<dbReference type="InterPro" id="IPR032808">
    <property type="entry name" value="DoxX"/>
</dbReference>
<dbReference type="PANTHER" id="PTHR33452:SF4">
    <property type="entry name" value="BLL4328 PROTEIN"/>
    <property type="match status" value="1"/>
</dbReference>
<keyword evidence="9" id="KW-1185">Reference proteome</keyword>
<reference evidence="8 9" key="1">
    <citation type="submission" date="2021-05" db="EMBL/GenBank/DDBJ databases">
        <title>Mycobacterium acidophilum sp. nov., an extremely acid-tolerant member of the genus Mycobacterium.</title>
        <authorList>
            <person name="Xia J."/>
        </authorList>
    </citation>
    <scope>NUCLEOTIDE SEQUENCE [LARGE SCALE GENOMIC DNA]</scope>
    <source>
        <strain evidence="8 9">M1</strain>
    </source>
</reference>
<feature type="transmembrane region" description="Helical" evidence="7">
    <location>
        <begin position="110"/>
        <end position="131"/>
    </location>
</feature>
<keyword evidence="5 7" id="KW-1133">Transmembrane helix</keyword>
<evidence type="ECO:0000256" key="5">
    <source>
        <dbReference type="ARBA" id="ARBA00022989"/>
    </source>
</evidence>
<evidence type="ECO:0000313" key="9">
    <source>
        <dbReference type="Proteomes" id="UP001519535"/>
    </source>
</evidence>
<accession>A0ABS5RH25</accession>
<dbReference type="Pfam" id="PF07681">
    <property type="entry name" value="DoxX"/>
    <property type="match status" value="1"/>
</dbReference>
<keyword evidence="3" id="KW-1003">Cell membrane</keyword>
<organism evidence="8 9">
    <name type="scientific">Mycolicibacter acidiphilus</name>
    <dbReference type="NCBI Taxonomy" id="2835306"/>
    <lineage>
        <taxon>Bacteria</taxon>
        <taxon>Bacillati</taxon>
        <taxon>Actinomycetota</taxon>
        <taxon>Actinomycetes</taxon>
        <taxon>Mycobacteriales</taxon>
        <taxon>Mycobacteriaceae</taxon>
        <taxon>Mycolicibacter</taxon>
    </lineage>
</organism>
<dbReference type="RefSeq" id="WP_214092476.1">
    <property type="nucleotide sequence ID" value="NZ_JAHCLR010000012.1"/>
</dbReference>
<sequence length="137" mass="14867">MFAGLDQTLTRWTPAALSVFRVVCAFLYTVAGTSKLFDWPVAAFAAPGVGSWPIWWAGVIEFGAGTLILLGLCTRPAAFLAAGEMAVAYFTQHQPLALWPIDPAQDYGEIAILYCFAFLLLVFTGGGKYTLDALIRR</sequence>
<evidence type="ECO:0000256" key="7">
    <source>
        <dbReference type="SAM" id="Phobius"/>
    </source>
</evidence>
<dbReference type="InterPro" id="IPR051907">
    <property type="entry name" value="DoxX-like_oxidoreductase"/>
</dbReference>
<evidence type="ECO:0000256" key="6">
    <source>
        <dbReference type="ARBA" id="ARBA00023136"/>
    </source>
</evidence>
<feature type="transmembrane region" description="Helical" evidence="7">
    <location>
        <begin position="12"/>
        <end position="31"/>
    </location>
</feature>
<comment type="caution">
    <text evidence="8">The sequence shown here is derived from an EMBL/GenBank/DDBJ whole genome shotgun (WGS) entry which is preliminary data.</text>
</comment>
<comment type="similarity">
    <text evidence="2">Belongs to the DoxX family.</text>
</comment>
<evidence type="ECO:0000256" key="4">
    <source>
        <dbReference type="ARBA" id="ARBA00022692"/>
    </source>
</evidence>
<evidence type="ECO:0000256" key="1">
    <source>
        <dbReference type="ARBA" id="ARBA00004651"/>
    </source>
</evidence>
<dbReference type="EMBL" id="JAHCLR010000012">
    <property type="protein sequence ID" value="MBS9533602.1"/>
    <property type="molecule type" value="Genomic_DNA"/>
</dbReference>
<dbReference type="PANTHER" id="PTHR33452">
    <property type="entry name" value="OXIDOREDUCTASE CATD-RELATED"/>
    <property type="match status" value="1"/>
</dbReference>
<keyword evidence="6 7" id="KW-0472">Membrane</keyword>
<protein>
    <submittedName>
        <fullName evidence="8">DoxX family protein</fullName>
    </submittedName>
</protein>
<evidence type="ECO:0000256" key="3">
    <source>
        <dbReference type="ARBA" id="ARBA00022475"/>
    </source>
</evidence>